<feature type="transmembrane region" description="Helical" evidence="8">
    <location>
        <begin position="39"/>
        <end position="59"/>
    </location>
</feature>
<keyword evidence="4" id="KW-1003">Cell membrane</keyword>
<dbReference type="InterPro" id="IPR050291">
    <property type="entry name" value="CDF_Transporter"/>
</dbReference>
<dbReference type="Proteomes" id="UP000094256">
    <property type="component" value="Chromosome"/>
</dbReference>
<dbReference type="InterPro" id="IPR002524">
    <property type="entry name" value="Cation_efflux"/>
</dbReference>
<name>A0A1B3Z8C1_9SPHN</name>
<dbReference type="SUPFAM" id="SSF161111">
    <property type="entry name" value="Cation efflux protein transmembrane domain-like"/>
    <property type="match status" value="1"/>
</dbReference>
<dbReference type="GO" id="GO:0015086">
    <property type="term" value="F:cadmium ion transmembrane transporter activity"/>
    <property type="evidence" value="ECO:0007669"/>
    <property type="project" value="TreeGrafter"/>
</dbReference>
<reference evidence="11 12" key="1">
    <citation type="submission" date="2016-01" db="EMBL/GenBank/DDBJ databases">
        <title>Complete genome and mega plasmid sequence of Sphingomonas panacis DCY99 elicits systemic resistance in rice to Xanthomonas oryzae.</title>
        <authorList>
            <person name="Kim Y.J."/>
            <person name="Yang D.C."/>
            <person name="Sing P."/>
        </authorList>
    </citation>
    <scope>NUCLEOTIDE SEQUENCE [LARGE SCALE GENOMIC DNA]</scope>
    <source>
        <strain evidence="11 12">DCY99</strain>
    </source>
</reference>
<dbReference type="GO" id="GO:0006882">
    <property type="term" value="P:intracellular zinc ion homeostasis"/>
    <property type="evidence" value="ECO:0007669"/>
    <property type="project" value="TreeGrafter"/>
</dbReference>
<gene>
    <name evidence="11" type="primary">fieF</name>
    <name evidence="11" type="ORF">AWL63_06590</name>
</gene>
<evidence type="ECO:0000256" key="5">
    <source>
        <dbReference type="ARBA" id="ARBA00022692"/>
    </source>
</evidence>
<dbReference type="Pfam" id="PF16916">
    <property type="entry name" value="ZT_dimer"/>
    <property type="match status" value="1"/>
</dbReference>
<dbReference type="GO" id="GO:0005886">
    <property type="term" value="C:plasma membrane"/>
    <property type="evidence" value="ECO:0007669"/>
    <property type="project" value="TreeGrafter"/>
</dbReference>
<dbReference type="PANTHER" id="PTHR43840">
    <property type="entry name" value="MITOCHONDRIAL METAL TRANSPORTER 1-RELATED"/>
    <property type="match status" value="1"/>
</dbReference>
<keyword evidence="7 8" id="KW-0472">Membrane</keyword>
<evidence type="ECO:0000259" key="10">
    <source>
        <dbReference type="Pfam" id="PF16916"/>
    </source>
</evidence>
<dbReference type="EMBL" id="CP014168">
    <property type="protein sequence ID" value="AOH83685.1"/>
    <property type="molecule type" value="Genomic_DNA"/>
</dbReference>
<comment type="subcellular location">
    <subcellularLocation>
        <location evidence="1">Membrane</location>
        <topology evidence="1">Multi-pass membrane protein</topology>
    </subcellularLocation>
</comment>
<dbReference type="InterPro" id="IPR027469">
    <property type="entry name" value="Cation_efflux_TMD_sf"/>
</dbReference>
<feature type="transmembrane region" description="Helical" evidence="8">
    <location>
        <begin position="113"/>
        <end position="133"/>
    </location>
</feature>
<proteinExistence type="inferred from homology"/>
<evidence type="ECO:0000256" key="7">
    <source>
        <dbReference type="ARBA" id="ARBA00023136"/>
    </source>
</evidence>
<dbReference type="InterPro" id="IPR036837">
    <property type="entry name" value="Cation_efflux_CTD_sf"/>
</dbReference>
<evidence type="ECO:0000256" key="3">
    <source>
        <dbReference type="ARBA" id="ARBA00022448"/>
    </source>
</evidence>
<keyword evidence="5 8" id="KW-0812">Transmembrane</keyword>
<keyword evidence="12" id="KW-1185">Reference proteome</keyword>
<dbReference type="SUPFAM" id="SSF160240">
    <property type="entry name" value="Cation efflux protein cytoplasmic domain-like"/>
    <property type="match status" value="1"/>
</dbReference>
<protein>
    <submittedName>
        <fullName evidence="11">Cation-efflux pump FieF</fullName>
    </submittedName>
</protein>
<evidence type="ECO:0000313" key="12">
    <source>
        <dbReference type="Proteomes" id="UP000094256"/>
    </source>
</evidence>
<organism evidence="11 12">
    <name type="scientific">Sphingomonas panacis</name>
    <dbReference type="NCBI Taxonomy" id="1560345"/>
    <lineage>
        <taxon>Bacteria</taxon>
        <taxon>Pseudomonadati</taxon>
        <taxon>Pseudomonadota</taxon>
        <taxon>Alphaproteobacteria</taxon>
        <taxon>Sphingomonadales</taxon>
        <taxon>Sphingomonadaceae</taxon>
        <taxon>Sphingomonas</taxon>
    </lineage>
</organism>
<dbReference type="Pfam" id="PF01545">
    <property type="entry name" value="Cation_efflux"/>
    <property type="match status" value="1"/>
</dbReference>
<dbReference type="Gene3D" id="1.20.1510.10">
    <property type="entry name" value="Cation efflux protein transmembrane domain"/>
    <property type="match status" value="1"/>
</dbReference>
<dbReference type="AlphaFoldDB" id="A0A1B3Z8C1"/>
<dbReference type="InterPro" id="IPR058533">
    <property type="entry name" value="Cation_efflux_TM"/>
</dbReference>
<dbReference type="GO" id="GO:0015341">
    <property type="term" value="F:zinc efflux antiporter activity"/>
    <property type="evidence" value="ECO:0007669"/>
    <property type="project" value="TreeGrafter"/>
</dbReference>
<feature type="domain" description="Cation efflux protein transmembrane" evidence="9">
    <location>
        <begin position="13"/>
        <end position="206"/>
    </location>
</feature>
<evidence type="ECO:0000259" key="9">
    <source>
        <dbReference type="Pfam" id="PF01545"/>
    </source>
</evidence>
<evidence type="ECO:0000256" key="4">
    <source>
        <dbReference type="ARBA" id="ARBA00022475"/>
    </source>
</evidence>
<evidence type="ECO:0000256" key="6">
    <source>
        <dbReference type="ARBA" id="ARBA00022989"/>
    </source>
</evidence>
<dbReference type="RefSeq" id="WP_069204253.1">
    <property type="nucleotide sequence ID" value="NZ_CP014168.1"/>
</dbReference>
<evidence type="ECO:0000313" key="11">
    <source>
        <dbReference type="EMBL" id="AOH83685.1"/>
    </source>
</evidence>
<dbReference type="Gene3D" id="3.30.70.1350">
    <property type="entry name" value="Cation efflux protein, cytoplasmic domain"/>
    <property type="match status" value="1"/>
</dbReference>
<dbReference type="KEGG" id="span:AWL63_06590"/>
<dbReference type="OrthoDB" id="9806522at2"/>
<dbReference type="STRING" id="1560345.AWL63_06590"/>
<keyword evidence="6 8" id="KW-1133">Transmembrane helix</keyword>
<keyword evidence="3" id="KW-0813">Transport</keyword>
<dbReference type="NCBIfam" id="TIGR01297">
    <property type="entry name" value="CDF"/>
    <property type="match status" value="1"/>
</dbReference>
<dbReference type="PANTHER" id="PTHR43840:SF41">
    <property type="entry name" value="CATION-EFFLUX PUMP FIEF"/>
    <property type="match status" value="1"/>
</dbReference>
<feature type="domain" description="Cation efflux protein cytoplasmic" evidence="10">
    <location>
        <begin position="212"/>
        <end position="286"/>
    </location>
</feature>
<dbReference type="GO" id="GO:0015093">
    <property type="term" value="F:ferrous iron transmembrane transporter activity"/>
    <property type="evidence" value="ECO:0007669"/>
    <property type="project" value="TreeGrafter"/>
</dbReference>
<sequence length="314" mass="33148">MSGPVPLATRGALASVATACFLLALKSYAAWSTGSVAMLGSLADTALDLVASCVTLYGVHLATIPADHDHRYGHGKAEALAALFQVALISVSAVGIAWEAIRAFGAPAATHHAGTGIGVSIAAIVVTLALVAYQRRIIAATGSVAVSADNVHYQSDLLLNGSVIVALVLDQLLHVRGADPVFGVLIALWLAWGALRSAGTAIDLLMDKEWPVEERDRLIALIADHPELRGLHDIRTRRSGTRDFVQFHMYVAPEMTVAAAHEVVEEVEVRITAAFPDTEILIHLDPGWLLDAAHPLIEPDVIAPNGAADTKDRA</sequence>
<evidence type="ECO:0000256" key="1">
    <source>
        <dbReference type="ARBA" id="ARBA00004141"/>
    </source>
</evidence>
<dbReference type="InterPro" id="IPR027470">
    <property type="entry name" value="Cation_efflux_CTD"/>
</dbReference>
<feature type="transmembrane region" description="Helical" evidence="8">
    <location>
        <begin position="80"/>
        <end position="101"/>
    </location>
</feature>
<comment type="similarity">
    <text evidence="2">Belongs to the cation diffusion facilitator (CDF) transporter (TC 2.A.4) family.</text>
</comment>
<evidence type="ECO:0000256" key="2">
    <source>
        <dbReference type="ARBA" id="ARBA00008114"/>
    </source>
</evidence>
<accession>A0A1B3Z8C1</accession>
<evidence type="ECO:0000256" key="8">
    <source>
        <dbReference type="SAM" id="Phobius"/>
    </source>
</evidence>